<evidence type="ECO:0000313" key="2">
    <source>
        <dbReference type="Proteomes" id="UP001060368"/>
    </source>
</evidence>
<protein>
    <submittedName>
        <fullName evidence="1">Methytransferase partner Trm112</fullName>
    </submittedName>
</protein>
<dbReference type="AlphaFoldDB" id="A0A9E7PJV6"/>
<keyword evidence="2" id="KW-1185">Reference proteome</keyword>
<proteinExistence type="predicted"/>
<reference evidence="1" key="1">
    <citation type="submission" date="2022-04" db="EMBL/GenBank/DDBJ databases">
        <title>Complete genome of Methanoplanus endosymbiosus DSM 3599.</title>
        <authorList>
            <person name="Chen S.-C."/>
            <person name="You Y.-T."/>
            <person name="Zhou Y.-Z."/>
            <person name="Lai M.-C."/>
        </authorList>
    </citation>
    <scope>NUCLEOTIDE SEQUENCE</scope>
    <source>
        <strain evidence="1">DSM 3599</strain>
    </source>
</reference>
<dbReference type="KEGG" id="mend:L6E24_07935"/>
<gene>
    <name evidence="1" type="ORF">L6E24_07935</name>
</gene>
<evidence type="ECO:0000313" key="1">
    <source>
        <dbReference type="EMBL" id="UUX91310.1"/>
    </source>
</evidence>
<name>A0A9E7PJV6_9EURY</name>
<dbReference type="InterPro" id="IPR005651">
    <property type="entry name" value="Trm112-like"/>
</dbReference>
<sequence length="69" mass="7464">MKMSTYEILCCPVCKGDLTLKTDKKVILESGEEDVIEGTLRCGSCGVDYPISEGIPDLLPRDRDGIVSG</sequence>
<dbReference type="Gene3D" id="2.20.25.10">
    <property type="match status" value="1"/>
</dbReference>
<dbReference type="NCBIfam" id="NF038101">
    <property type="entry name" value="Trm112_arch"/>
    <property type="match status" value="1"/>
</dbReference>
<dbReference type="Pfam" id="PF03966">
    <property type="entry name" value="Trm112p"/>
    <property type="match status" value="1"/>
</dbReference>
<dbReference type="EMBL" id="CP096115">
    <property type="protein sequence ID" value="UUX91310.1"/>
    <property type="molecule type" value="Genomic_DNA"/>
</dbReference>
<dbReference type="GeneID" id="74307622"/>
<dbReference type="SUPFAM" id="SSF158997">
    <property type="entry name" value="Trm112p-like"/>
    <property type="match status" value="1"/>
</dbReference>
<organism evidence="1 2">
    <name type="scientific">Methanoplanus endosymbiosus</name>
    <dbReference type="NCBI Taxonomy" id="33865"/>
    <lineage>
        <taxon>Archaea</taxon>
        <taxon>Methanobacteriati</taxon>
        <taxon>Methanobacteriota</taxon>
        <taxon>Stenosarchaea group</taxon>
        <taxon>Methanomicrobia</taxon>
        <taxon>Methanomicrobiales</taxon>
        <taxon>Methanomicrobiaceae</taxon>
        <taxon>Methanoplanus</taxon>
    </lineage>
</organism>
<dbReference type="Proteomes" id="UP001060368">
    <property type="component" value="Chromosome"/>
</dbReference>
<accession>A0A9E7PJV6</accession>
<dbReference type="RefSeq" id="WP_257741463.1">
    <property type="nucleotide sequence ID" value="NZ_CP096115.1"/>
</dbReference>